<accession>T1E2Q3</accession>
<reference evidence="1" key="1">
    <citation type="journal article" date="2013" name="BMC Genomics">
        <title>A deep insight into the sialotranscriptome of the mosquito, Psorophora albipes.</title>
        <authorList>
            <person name="Chagas A.C."/>
            <person name="Calvo E."/>
            <person name="Rios-Velasquez C.M."/>
            <person name="Pessoa F.A."/>
            <person name="Medeiros J.F."/>
            <person name="Ribeiro J.M."/>
        </authorList>
    </citation>
    <scope>NUCLEOTIDE SEQUENCE</scope>
</reference>
<sequence>MVQIFHTIAVLSSSRLLQTAAQRLRTDTTTLAANWWSLRRRLRRLKNSQPGHPNHRLPQIPNRRRTEHTRLMCECARTQQLSTFETSYCSDSDTHVRGKSL</sequence>
<organism evidence="1">
    <name type="scientific">Psorophora albipes</name>
    <dbReference type="NCBI Taxonomy" id="869069"/>
    <lineage>
        <taxon>Eukaryota</taxon>
        <taxon>Metazoa</taxon>
        <taxon>Ecdysozoa</taxon>
        <taxon>Arthropoda</taxon>
        <taxon>Hexapoda</taxon>
        <taxon>Insecta</taxon>
        <taxon>Pterygota</taxon>
        <taxon>Neoptera</taxon>
        <taxon>Endopterygota</taxon>
        <taxon>Diptera</taxon>
        <taxon>Nematocera</taxon>
        <taxon>Culicoidea</taxon>
        <taxon>Culicidae</taxon>
        <taxon>Culicinae</taxon>
        <taxon>Aedini</taxon>
        <taxon>Psorophora</taxon>
    </lineage>
</organism>
<name>T1E2Q3_9DIPT</name>
<evidence type="ECO:0000313" key="1">
    <source>
        <dbReference type="EMBL" id="JAA94368.1"/>
    </source>
</evidence>
<proteinExistence type="evidence at transcript level"/>
<dbReference type="EMBL" id="GALA01000484">
    <property type="protein sequence ID" value="JAA94368.1"/>
    <property type="molecule type" value="mRNA"/>
</dbReference>
<protein>
    <submittedName>
        <fullName evidence="1">Putative secreted protein</fullName>
    </submittedName>
</protein>
<dbReference type="AlphaFoldDB" id="T1E2Q3"/>